<dbReference type="EMBL" id="KT221034">
    <property type="protein sequence ID" value="ALF00212.1"/>
    <property type="molecule type" value="Genomic_DNA"/>
</dbReference>
<sequence>MRRTVGKYSALILQVADGKMWNQPVRGRAARRLVKIIPAWEGQLTVTSWGQDEKDSESYGMPTMYMFREGQVGNDLSSSQATYAGRDLEIHPDRVIILGDIVNGVPMLRAAYNDFVNIEKILGGSGESFLKNAARQLGINFDKQVNLVDIAAAHAVPVTGLKDIFNQVTAGLNEGIDQTIITQGATVNPLVANVPDPQQHFNVSLQSAAASFMMPVMIWVGSQTGERSSQEDQKDWNNTCQGRRTSVISSDIETILAHLVRIGLVAPVVESTVIWSNLNEATQAEKLENASKMADINQKSMGTGEIPYASQELRDMSGHVNGEPIPVLPEGDDEGNDDSTI</sequence>
<evidence type="ECO:0000256" key="1">
    <source>
        <dbReference type="SAM" id="MobiDB-lite"/>
    </source>
</evidence>
<feature type="region of interest" description="Disordered" evidence="1">
    <location>
        <begin position="316"/>
        <end position="341"/>
    </location>
</feature>
<dbReference type="KEGG" id="vg:26639426"/>
<evidence type="ECO:0000259" key="2">
    <source>
        <dbReference type="Pfam" id="PF06381"/>
    </source>
</evidence>
<feature type="domain" description="Anti-CBASS protein Acb1-like N-terminal" evidence="2">
    <location>
        <begin position="19"/>
        <end position="298"/>
    </location>
</feature>
<feature type="compositionally biased region" description="Acidic residues" evidence="1">
    <location>
        <begin position="330"/>
        <end position="341"/>
    </location>
</feature>
<dbReference type="OrthoDB" id="3586at10239"/>
<dbReference type="Pfam" id="PF06381">
    <property type="entry name" value="Phage_portal_3"/>
    <property type="match status" value="1"/>
</dbReference>
<protein>
    <recommendedName>
        <fullName evidence="2">Anti-CBASS protein Acb1-like N-terminal domain-containing protein</fullName>
    </recommendedName>
</protein>
<organism evidence="3 4">
    <name type="scientific">Streptomyces phage SF3</name>
    <dbReference type="NCBI Taxonomy" id="1690818"/>
    <lineage>
        <taxon>Viruses</taxon>
        <taxon>Duplodnaviria</taxon>
        <taxon>Heunggongvirae</taxon>
        <taxon>Uroviricota</taxon>
        <taxon>Caudoviricetes</taxon>
        <taxon>Siftrevirus</taxon>
        <taxon>Siftrevirus SF3</taxon>
    </lineage>
</organism>
<dbReference type="GeneID" id="26639426"/>
<gene>
    <name evidence="3" type="ORF">SF3_820</name>
</gene>
<dbReference type="Proteomes" id="UP000202764">
    <property type="component" value="Segment"/>
</dbReference>
<accession>A0A0M4R9M9</accession>
<evidence type="ECO:0000313" key="3">
    <source>
        <dbReference type="EMBL" id="ALF00212.1"/>
    </source>
</evidence>
<dbReference type="InterPro" id="IPR024459">
    <property type="entry name" value="Acb1-like_N"/>
</dbReference>
<keyword evidence="4" id="KW-1185">Reference proteome</keyword>
<dbReference type="RefSeq" id="YP_009213208.1">
    <property type="nucleotide sequence ID" value="NC_028952.1"/>
</dbReference>
<proteinExistence type="predicted"/>
<reference evidence="3 4" key="1">
    <citation type="submission" date="2015-06" db="EMBL/GenBank/DDBJ databases">
        <title>Complete genomic sequence analysis of two virulent actinophages of Streptomyces flavovirens.</title>
        <authorList>
            <person name="Sharaf A."/>
            <person name="Marie E."/>
            <person name="ElBaz R."/>
            <person name="Elmaghraby I."/>
            <person name="Mercati F."/>
        </authorList>
    </citation>
    <scope>NUCLEOTIDE SEQUENCE [LARGE SCALE GENOMIC DNA]</scope>
</reference>
<evidence type="ECO:0000313" key="4">
    <source>
        <dbReference type="Proteomes" id="UP000202764"/>
    </source>
</evidence>
<name>A0A0M4R9M9_9CAUD</name>